<dbReference type="PANTHER" id="PTHR24346:SF93">
    <property type="entry name" value="NUAK FAMILY SNF1-LIKE KINASE 1"/>
    <property type="match status" value="1"/>
</dbReference>
<keyword evidence="1" id="KW-0723">Serine/threonine-protein kinase</keyword>
<dbReference type="GO" id="GO:0035556">
    <property type="term" value="P:intracellular signal transduction"/>
    <property type="evidence" value="ECO:0007669"/>
    <property type="project" value="TreeGrafter"/>
</dbReference>
<evidence type="ECO:0000256" key="5">
    <source>
        <dbReference type="ARBA" id="ARBA00022840"/>
    </source>
</evidence>
<protein>
    <submittedName>
        <fullName evidence="10">NUAK family SNF1-like kinase 1</fullName>
    </submittedName>
</protein>
<keyword evidence="9" id="KW-1185">Reference proteome</keyword>
<proteinExistence type="predicted"/>
<feature type="region of interest" description="Disordered" evidence="7">
    <location>
        <begin position="361"/>
        <end position="416"/>
    </location>
</feature>
<dbReference type="GO" id="GO:0005524">
    <property type="term" value="F:ATP binding"/>
    <property type="evidence" value="ECO:0007669"/>
    <property type="project" value="UniProtKB-UniRule"/>
</dbReference>
<keyword evidence="3 6" id="KW-0547">Nucleotide-binding</keyword>
<dbReference type="GO" id="GO:0005737">
    <property type="term" value="C:cytoplasm"/>
    <property type="evidence" value="ECO:0007669"/>
    <property type="project" value="TreeGrafter"/>
</dbReference>
<feature type="binding site" evidence="6">
    <location>
        <position position="70"/>
    </location>
    <ligand>
        <name>ATP</name>
        <dbReference type="ChEBI" id="CHEBI:30616"/>
    </ligand>
</feature>
<name>A0A8B8B8Q1_CRAVI</name>
<feature type="domain" description="Protein kinase" evidence="8">
    <location>
        <begin position="37"/>
        <end position="288"/>
    </location>
</feature>
<dbReference type="RefSeq" id="XP_022299441.1">
    <property type="nucleotide sequence ID" value="XM_022443733.1"/>
</dbReference>
<dbReference type="InterPro" id="IPR000719">
    <property type="entry name" value="Prot_kinase_dom"/>
</dbReference>
<evidence type="ECO:0000259" key="8">
    <source>
        <dbReference type="PROSITE" id="PS50011"/>
    </source>
</evidence>
<evidence type="ECO:0000313" key="9">
    <source>
        <dbReference type="Proteomes" id="UP000694844"/>
    </source>
</evidence>
<dbReference type="PROSITE" id="PS00107">
    <property type="entry name" value="PROTEIN_KINASE_ATP"/>
    <property type="match status" value="1"/>
</dbReference>
<dbReference type="InterPro" id="IPR017441">
    <property type="entry name" value="Protein_kinase_ATP_BS"/>
</dbReference>
<dbReference type="FunFam" id="1.10.510.10:FF:000571">
    <property type="entry name" value="Maternal embryonic leucine zipper kinase"/>
    <property type="match status" value="1"/>
</dbReference>
<dbReference type="GO" id="GO:0050321">
    <property type="term" value="F:tau-protein kinase activity"/>
    <property type="evidence" value="ECO:0007669"/>
    <property type="project" value="TreeGrafter"/>
</dbReference>
<dbReference type="Proteomes" id="UP000694844">
    <property type="component" value="Chromosome 8"/>
</dbReference>
<dbReference type="OrthoDB" id="193931at2759"/>
<accession>A0A8B8B8Q1</accession>
<sequence length="571" mass="63617">MPARMCEVDLDMGSESGSGEGQKPLLHSHRQNLKSRFELLKTLGEGTYGKVKLAREKTTDELVAIKYIKKHKINDETEINRIRREIKIMTKLNHPNIINVREVFENKDRIIMVLDCATKGELYDYINKRGKLTEKDARRIFRQIASAVNYCHQNGVVHRDLKLENIVLDENGNVKIADFGLSNFYSLTNMLSTYCGSPLYASPEIVNGHPYYGPEVDCWSLGVVLYTLVYGAMPFDSSDFHVLRKQISSGDYYEPTEPSEAAGLIRHLLTVNPKKRAKMSDILNHWWVNLGCRETPSGQVYPLPEVIKPVSLRAPISSSSDSDGEGEQAKLVQPLKGILKKPKVSSSGDEETVAKQPLQTIVPNNHVFEGHDSERKDSDKKPRGILKRKGKFSGGDSGCVLNETGSKSPSSDSKENAEMTYNLSDIDNALSGLEGEQDPSSSIKRNAAADFVCDTDSQTLESGTTTVNVVPRRSILKKTSQTDQRKRWSACSVGSNSSADILDFSYDSGDDAYQFSLSDNEHKLSDLDKLDILDSELVKAKNQQEDRDTEIFPSEEAALVLQQALKICNNV</sequence>
<dbReference type="FunFam" id="3.30.200.20:FF:000042">
    <property type="entry name" value="Aurora kinase A"/>
    <property type="match status" value="1"/>
</dbReference>
<dbReference type="Gene3D" id="1.10.510.10">
    <property type="entry name" value="Transferase(Phosphotransferase) domain 1"/>
    <property type="match status" value="1"/>
</dbReference>
<organism evidence="9 10">
    <name type="scientific">Crassostrea virginica</name>
    <name type="common">Eastern oyster</name>
    <dbReference type="NCBI Taxonomy" id="6565"/>
    <lineage>
        <taxon>Eukaryota</taxon>
        <taxon>Metazoa</taxon>
        <taxon>Spiralia</taxon>
        <taxon>Lophotrochozoa</taxon>
        <taxon>Mollusca</taxon>
        <taxon>Bivalvia</taxon>
        <taxon>Autobranchia</taxon>
        <taxon>Pteriomorphia</taxon>
        <taxon>Ostreida</taxon>
        <taxon>Ostreoidea</taxon>
        <taxon>Ostreidae</taxon>
        <taxon>Crassostrea</taxon>
    </lineage>
</organism>
<evidence type="ECO:0000256" key="6">
    <source>
        <dbReference type="PROSITE-ProRule" id="PRU10141"/>
    </source>
</evidence>
<dbReference type="Pfam" id="PF00069">
    <property type="entry name" value="Pkinase"/>
    <property type="match status" value="1"/>
</dbReference>
<feature type="region of interest" description="Disordered" evidence="7">
    <location>
        <begin position="1"/>
        <end position="25"/>
    </location>
</feature>
<dbReference type="PANTHER" id="PTHR24346">
    <property type="entry name" value="MAP/MICROTUBULE AFFINITY-REGULATING KINASE"/>
    <property type="match status" value="1"/>
</dbReference>
<dbReference type="PROSITE" id="PS50011">
    <property type="entry name" value="PROTEIN_KINASE_DOM"/>
    <property type="match status" value="1"/>
</dbReference>
<dbReference type="InterPro" id="IPR008271">
    <property type="entry name" value="Ser/Thr_kinase_AS"/>
</dbReference>
<evidence type="ECO:0000256" key="2">
    <source>
        <dbReference type="ARBA" id="ARBA00022679"/>
    </source>
</evidence>
<keyword evidence="4" id="KW-0418">Kinase</keyword>
<dbReference type="CDD" id="cd14073">
    <property type="entry name" value="STKc_NUAK"/>
    <property type="match status" value="1"/>
</dbReference>
<evidence type="ECO:0000256" key="3">
    <source>
        <dbReference type="ARBA" id="ARBA00022741"/>
    </source>
</evidence>
<dbReference type="SUPFAM" id="SSF56112">
    <property type="entry name" value="Protein kinase-like (PK-like)"/>
    <property type="match status" value="1"/>
</dbReference>
<dbReference type="SMART" id="SM00220">
    <property type="entry name" value="S_TKc"/>
    <property type="match status" value="1"/>
</dbReference>
<dbReference type="InterPro" id="IPR011009">
    <property type="entry name" value="Kinase-like_dom_sf"/>
</dbReference>
<evidence type="ECO:0000256" key="1">
    <source>
        <dbReference type="ARBA" id="ARBA00022527"/>
    </source>
</evidence>
<gene>
    <name evidence="10" type="primary">LOC111108129</name>
</gene>
<dbReference type="GeneID" id="111108129"/>
<evidence type="ECO:0000256" key="7">
    <source>
        <dbReference type="SAM" id="MobiDB-lite"/>
    </source>
</evidence>
<keyword evidence="5 6" id="KW-0067">ATP-binding</keyword>
<feature type="compositionally biased region" description="Basic and acidic residues" evidence="7">
    <location>
        <begin position="368"/>
        <end position="382"/>
    </location>
</feature>
<evidence type="ECO:0000313" key="10">
    <source>
        <dbReference type="RefSeq" id="XP_022299441.1"/>
    </source>
</evidence>
<reference evidence="10" key="1">
    <citation type="submission" date="2025-08" db="UniProtKB">
        <authorList>
            <consortium name="RefSeq"/>
        </authorList>
    </citation>
    <scope>IDENTIFICATION</scope>
    <source>
        <tissue evidence="10">Whole sample</tissue>
    </source>
</reference>
<dbReference type="AlphaFoldDB" id="A0A8B8B8Q1"/>
<keyword evidence="2" id="KW-0808">Transferase</keyword>
<dbReference type="PROSITE" id="PS00108">
    <property type="entry name" value="PROTEIN_KINASE_ST"/>
    <property type="match status" value="1"/>
</dbReference>
<dbReference type="GO" id="GO:0000226">
    <property type="term" value="P:microtubule cytoskeleton organization"/>
    <property type="evidence" value="ECO:0007669"/>
    <property type="project" value="TreeGrafter"/>
</dbReference>
<dbReference type="KEGG" id="cvn:111108129"/>
<evidence type="ECO:0000256" key="4">
    <source>
        <dbReference type="ARBA" id="ARBA00022777"/>
    </source>
</evidence>